<gene>
    <name evidence="1" type="primary">106083573</name>
</gene>
<proteinExistence type="predicted"/>
<organism evidence="1 2">
    <name type="scientific">Stomoxys calcitrans</name>
    <name type="common">Stable fly</name>
    <name type="synonym">Conops calcitrans</name>
    <dbReference type="NCBI Taxonomy" id="35570"/>
    <lineage>
        <taxon>Eukaryota</taxon>
        <taxon>Metazoa</taxon>
        <taxon>Ecdysozoa</taxon>
        <taxon>Arthropoda</taxon>
        <taxon>Hexapoda</taxon>
        <taxon>Insecta</taxon>
        <taxon>Pterygota</taxon>
        <taxon>Neoptera</taxon>
        <taxon>Endopterygota</taxon>
        <taxon>Diptera</taxon>
        <taxon>Brachycera</taxon>
        <taxon>Muscomorpha</taxon>
        <taxon>Muscoidea</taxon>
        <taxon>Muscidae</taxon>
        <taxon>Stomoxys</taxon>
    </lineage>
</organism>
<evidence type="ECO:0000313" key="2">
    <source>
        <dbReference type="Proteomes" id="UP000095300"/>
    </source>
</evidence>
<evidence type="ECO:0000313" key="1">
    <source>
        <dbReference type="EnsemblMetazoa" id="SCAU002274-PA"/>
    </source>
</evidence>
<dbReference type="EnsemblMetazoa" id="SCAU002274-RA">
    <property type="protein sequence ID" value="SCAU002274-PA"/>
    <property type="gene ID" value="SCAU002274"/>
</dbReference>
<dbReference type="InterPro" id="IPR029686">
    <property type="entry name" value="Malpha/m4/m2"/>
</dbReference>
<reference evidence="1" key="1">
    <citation type="submission" date="2020-05" db="UniProtKB">
        <authorList>
            <consortium name="EnsemblMetazoa"/>
        </authorList>
    </citation>
    <scope>IDENTIFICATION</scope>
    <source>
        <strain evidence="1">USDA</strain>
    </source>
</reference>
<dbReference type="AlphaFoldDB" id="A0A1I8NV06"/>
<accession>A0A1I8NV06</accession>
<sequence>MFTDTKNLANLCVNNTNASMKLTNLQQQQQQQLQQSDKFKLRKVWKPILRLMSIKSATAGKNNRSIPNNVNLNNAHITHNTPKDLLFSSAEVHSDLEEQFAQLTVKLPEVCQTEEDMETKKEMSSSSKEPLEFISRVSVDKTPLNTCNNCVHGRNCQHSQYHQQTATQSSSPLLLHEGDLNFINAEDGYFVWSDTFAEMDEQLLRQWYWQNSWQFAENATMC</sequence>
<protein>
    <submittedName>
        <fullName evidence="1">Uncharacterized protein</fullName>
    </submittedName>
</protein>
<dbReference type="GO" id="GO:0007219">
    <property type="term" value="P:Notch signaling pathway"/>
    <property type="evidence" value="ECO:0007669"/>
    <property type="project" value="InterPro"/>
</dbReference>
<dbReference type="Proteomes" id="UP000095300">
    <property type="component" value="Unassembled WGS sequence"/>
</dbReference>
<dbReference type="OrthoDB" id="7985510at2759"/>
<dbReference type="GO" id="GO:0007423">
    <property type="term" value="P:sensory organ development"/>
    <property type="evidence" value="ECO:0007669"/>
    <property type="project" value="InterPro"/>
</dbReference>
<dbReference type="STRING" id="35570.A0A1I8NV06"/>
<dbReference type="Pfam" id="PF15952">
    <property type="entry name" value="ESM4"/>
    <property type="match status" value="1"/>
</dbReference>
<keyword evidence="2" id="KW-1185">Reference proteome</keyword>
<name>A0A1I8NV06_STOCA</name>
<dbReference type="KEGG" id="scac:106083573"/>
<dbReference type="VEuPathDB" id="VectorBase:SCAU002274"/>